<evidence type="ECO:0000313" key="2">
    <source>
        <dbReference type="Proteomes" id="UP001243846"/>
    </source>
</evidence>
<protein>
    <submittedName>
        <fullName evidence="1">Uncharacterized protein</fullName>
    </submittedName>
</protein>
<keyword evidence="2" id="KW-1185">Reference proteome</keyword>
<sequence>MYFENTRDRLDRLEANDPVAFAAEAATLGLDAARLRSALCAAQTRAHEVPRHLCRIAEALDAVGAHYGSLDDSGGDIRESYSMIGARLATRPAAHSAAAASRAMGNPVLIGAGQHGLGDDLCKRGWEMLWCPTGTGLRARARPGAGRS</sequence>
<gene>
    <name evidence="1" type="ORF">QWZ10_01995</name>
</gene>
<proteinExistence type="predicted"/>
<accession>A0ABT8D2Y3</accession>
<organism evidence="1 2">
    <name type="scientific">Paracoccus cavernae</name>
    <dbReference type="NCBI Taxonomy" id="1571207"/>
    <lineage>
        <taxon>Bacteria</taxon>
        <taxon>Pseudomonadati</taxon>
        <taxon>Pseudomonadota</taxon>
        <taxon>Alphaproteobacteria</taxon>
        <taxon>Rhodobacterales</taxon>
        <taxon>Paracoccaceae</taxon>
        <taxon>Paracoccus</taxon>
    </lineage>
</organism>
<comment type="caution">
    <text evidence="1">The sequence shown here is derived from an EMBL/GenBank/DDBJ whole genome shotgun (WGS) entry which is preliminary data.</text>
</comment>
<name>A0ABT8D2Y3_9RHOB</name>
<dbReference type="EMBL" id="JAUFRC010000001">
    <property type="protein sequence ID" value="MDN3710895.1"/>
    <property type="molecule type" value="Genomic_DNA"/>
</dbReference>
<dbReference type="Proteomes" id="UP001243846">
    <property type="component" value="Unassembled WGS sequence"/>
</dbReference>
<reference evidence="2" key="1">
    <citation type="journal article" date="2019" name="Int. J. Syst. Evol. Microbiol.">
        <title>The Global Catalogue of Microorganisms (GCM) 10K type strain sequencing project: providing services to taxonomists for standard genome sequencing and annotation.</title>
        <authorList>
            <consortium name="The Broad Institute Genomics Platform"/>
            <consortium name="The Broad Institute Genome Sequencing Center for Infectious Disease"/>
            <person name="Wu L."/>
            <person name="Ma J."/>
        </authorList>
    </citation>
    <scope>NUCLEOTIDE SEQUENCE [LARGE SCALE GENOMIC DNA]</scope>
    <source>
        <strain evidence="2">CECT 8482</strain>
    </source>
</reference>
<evidence type="ECO:0000313" key="1">
    <source>
        <dbReference type="EMBL" id="MDN3710895.1"/>
    </source>
</evidence>